<feature type="compositionally biased region" description="Basic and acidic residues" evidence="1">
    <location>
        <begin position="472"/>
        <end position="485"/>
    </location>
</feature>
<comment type="caution">
    <text evidence="3">The sequence shown here is derived from an EMBL/GenBank/DDBJ whole genome shotgun (WGS) entry which is preliminary data.</text>
</comment>
<reference evidence="3" key="1">
    <citation type="submission" date="2019-12" db="EMBL/GenBank/DDBJ databases">
        <authorList>
            <person name="Scholes J."/>
        </authorList>
    </citation>
    <scope>NUCLEOTIDE SEQUENCE</scope>
</reference>
<dbReference type="PANTHER" id="PTHR10811">
    <property type="entry name" value="FRINGE-RELATED"/>
    <property type="match status" value="1"/>
</dbReference>
<feature type="region of interest" description="Disordered" evidence="1">
    <location>
        <begin position="422"/>
        <end position="502"/>
    </location>
</feature>
<keyword evidence="2" id="KW-0732">Signal</keyword>
<feature type="signal peptide" evidence="2">
    <location>
        <begin position="1"/>
        <end position="16"/>
    </location>
</feature>
<evidence type="ECO:0000313" key="3">
    <source>
        <dbReference type="EMBL" id="CAA0805813.1"/>
    </source>
</evidence>
<dbReference type="Proteomes" id="UP001153555">
    <property type="component" value="Unassembled WGS sequence"/>
</dbReference>
<sequence length="548" mass="61241">MILIVIALGFITISYPNNNNLTSLPSQFSPPASRLKTNPTDLSHLVFGLLASEKAWPNRKSYIESWWRPNYTRGFLLLDKPPGPKLVPWPETSPPYRVSDDLTKLLNKTNIRAQRMVHGIMEVLRELELVDDKEDGFRWVVMGDDDSIFFVDNMVDVLSNYDHERYYYLGGNSESIVSNYLFSFDQAFGGGGIILSRKLAKALARDMESCLKRYVFLNSADNTTRACIADIGANLSPNKGNHQVDLRGDISGLLSSHPLSPLLSLHHFDKVGPIFPNMDRHLSTRHLMKAAGAGQSRLLQQTICHNRLTNWTFSVSWGYSAYIYENIFSRSYLQTPIETFRPWLADPKPPFYLFNTRPRSRDPCVAPHVFFFESVAQGPHEVLTSYSRAWPRGMPACSSTGNRSADYVQRIQVFSPAVKRTQFRATEKSSSNSEKGREWSPVQNKKSKTQQFTELGLGEPGSKESSTLHGPASEKEERQEIRAEHGTCPNKEGLGGVLPRGGAKFERVGSRAKEEGLGGLAGGEVGRVEKGGEIWGEGSMSGSFPLLM</sequence>
<dbReference type="Pfam" id="PF04646">
    <property type="entry name" value="DUF604"/>
    <property type="match status" value="1"/>
</dbReference>
<dbReference type="OrthoDB" id="880706at2759"/>
<keyword evidence="4" id="KW-1185">Reference proteome</keyword>
<organism evidence="3 4">
    <name type="scientific">Striga hermonthica</name>
    <name type="common">Purple witchweed</name>
    <name type="synonym">Buchnera hermonthica</name>
    <dbReference type="NCBI Taxonomy" id="68872"/>
    <lineage>
        <taxon>Eukaryota</taxon>
        <taxon>Viridiplantae</taxon>
        <taxon>Streptophyta</taxon>
        <taxon>Embryophyta</taxon>
        <taxon>Tracheophyta</taxon>
        <taxon>Spermatophyta</taxon>
        <taxon>Magnoliopsida</taxon>
        <taxon>eudicotyledons</taxon>
        <taxon>Gunneridae</taxon>
        <taxon>Pentapetalae</taxon>
        <taxon>asterids</taxon>
        <taxon>lamiids</taxon>
        <taxon>Lamiales</taxon>
        <taxon>Orobanchaceae</taxon>
        <taxon>Buchnereae</taxon>
        <taxon>Striga</taxon>
    </lineage>
</organism>
<evidence type="ECO:0000313" key="4">
    <source>
        <dbReference type="Proteomes" id="UP001153555"/>
    </source>
</evidence>
<protein>
    <submittedName>
        <fullName evidence="3">Uncharacterized protein</fullName>
    </submittedName>
</protein>
<evidence type="ECO:0000256" key="1">
    <source>
        <dbReference type="SAM" id="MobiDB-lite"/>
    </source>
</evidence>
<gene>
    <name evidence="3" type="ORF">SHERM_00728</name>
</gene>
<feature type="chain" id="PRO_5040163880" evidence="2">
    <location>
        <begin position="17"/>
        <end position="548"/>
    </location>
</feature>
<dbReference type="AlphaFoldDB" id="A0A9N7MHL9"/>
<dbReference type="InterPro" id="IPR006740">
    <property type="entry name" value="DUF604"/>
</dbReference>
<dbReference type="EMBL" id="CACSLK010000214">
    <property type="protein sequence ID" value="CAA0805813.1"/>
    <property type="molecule type" value="Genomic_DNA"/>
</dbReference>
<evidence type="ECO:0000256" key="2">
    <source>
        <dbReference type="SAM" id="SignalP"/>
    </source>
</evidence>
<proteinExistence type="predicted"/>
<feature type="compositionally biased region" description="Polar residues" evidence="1">
    <location>
        <begin position="441"/>
        <end position="453"/>
    </location>
</feature>
<accession>A0A9N7MHL9</accession>
<name>A0A9N7MHL9_STRHE</name>
<dbReference type="Gene3D" id="3.90.550.50">
    <property type="match status" value="1"/>
</dbReference>